<dbReference type="STRING" id="97972.A0A2V1D6E4"/>
<evidence type="ECO:0000256" key="6">
    <source>
        <dbReference type="SAM" id="Phobius"/>
    </source>
</evidence>
<evidence type="ECO:0000313" key="8">
    <source>
        <dbReference type="Proteomes" id="UP000244855"/>
    </source>
</evidence>
<feature type="compositionally biased region" description="Polar residues" evidence="5">
    <location>
        <begin position="356"/>
        <end position="376"/>
    </location>
</feature>
<reference evidence="7 8" key="1">
    <citation type="journal article" date="2018" name="Sci. Rep.">
        <title>Comparative genomics provides insights into the lifestyle and reveals functional heterogeneity of dark septate endophytic fungi.</title>
        <authorList>
            <person name="Knapp D.G."/>
            <person name="Nemeth J.B."/>
            <person name="Barry K."/>
            <person name="Hainaut M."/>
            <person name="Henrissat B."/>
            <person name="Johnson J."/>
            <person name="Kuo A."/>
            <person name="Lim J.H.P."/>
            <person name="Lipzen A."/>
            <person name="Nolan M."/>
            <person name="Ohm R.A."/>
            <person name="Tamas L."/>
            <person name="Grigoriev I.V."/>
            <person name="Spatafora J.W."/>
            <person name="Nagy L.G."/>
            <person name="Kovacs G.M."/>
        </authorList>
    </citation>
    <scope>NUCLEOTIDE SEQUENCE [LARGE SCALE GENOMIC DNA]</scope>
    <source>
        <strain evidence="7 8">DSE2036</strain>
    </source>
</reference>
<name>A0A2V1D6E4_9PLEO</name>
<feature type="transmembrane region" description="Helical" evidence="6">
    <location>
        <begin position="209"/>
        <end position="228"/>
    </location>
</feature>
<dbReference type="AlphaFoldDB" id="A0A2V1D6E4"/>
<dbReference type="GO" id="GO:0043007">
    <property type="term" value="P:maintenance of rDNA"/>
    <property type="evidence" value="ECO:0007669"/>
    <property type="project" value="TreeGrafter"/>
</dbReference>
<dbReference type="PANTHER" id="PTHR28293:SF1">
    <property type="entry name" value="NUCLEAR RIM PROTEIN 1"/>
    <property type="match status" value="1"/>
</dbReference>
<feature type="compositionally biased region" description="Low complexity" evidence="5">
    <location>
        <begin position="337"/>
        <end position="349"/>
    </location>
</feature>
<dbReference type="Proteomes" id="UP000244855">
    <property type="component" value="Unassembled WGS sequence"/>
</dbReference>
<feature type="transmembrane region" description="Helical" evidence="6">
    <location>
        <begin position="178"/>
        <end position="197"/>
    </location>
</feature>
<keyword evidence="4 6" id="KW-0472">Membrane</keyword>
<proteinExistence type="predicted"/>
<gene>
    <name evidence="7" type="ORF">DM02DRAFT_619159</name>
</gene>
<organism evidence="7 8">
    <name type="scientific">Periconia macrospinosa</name>
    <dbReference type="NCBI Taxonomy" id="97972"/>
    <lineage>
        <taxon>Eukaryota</taxon>
        <taxon>Fungi</taxon>
        <taxon>Dikarya</taxon>
        <taxon>Ascomycota</taxon>
        <taxon>Pezizomycotina</taxon>
        <taxon>Dothideomycetes</taxon>
        <taxon>Pleosporomycetidae</taxon>
        <taxon>Pleosporales</taxon>
        <taxon>Massarineae</taxon>
        <taxon>Periconiaceae</taxon>
        <taxon>Periconia</taxon>
    </lineage>
</organism>
<dbReference type="EMBL" id="KZ805577">
    <property type="protein sequence ID" value="PVH93621.1"/>
    <property type="molecule type" value="Genomic_DNA"/>
</dbReference>
<dbReference type="PANTHER" id="PTHR28293">
    <property type="entry name" value="NUCLEAR RIM PROTEIN 1"/>
    <property type="match status" value="1"/>
</dbReference>
<dbReference type="GO" id="GO:0012505">
    <property type="term" value="C:endomembrane system"/>
    <property type="evidence" value="ECO:0007669"/>
    <property type="project" value="UniProtKB-SubCell"/>
</dbReference>
<keyword evidence="2 6" id="KW-0812">Transmembrane</keyword>
<feature type="transmembrane region" description="Helical" evidence="6">
    <location>
        <begin position="46"/>
        <end position="62"/>
    </location>
</feature>
<evidence type="ECO:0000256" key="2">
    <source>
        <dbReference type="ARBA" id="ARBA00022692"/>
    </source>
</evidence>
<keyword evidence="8" id="KW-1185">Reference proteome</keyword>
<sequence>MPRLVRQRPLGERIKSWIDPEDWHIWISDKLDSEDWEDFAKEHSRILGFAMNLVFIIAQANASRSSESDDDVLLGGNGGPGWFAWFCRLLILGLSSLSFLNAFFTFYRKRHYRLFEQPIESDPATPSAQRVRVDSSPATGSPLYYLRNMIGSASAGSRAHPDAARDVWEIAVWNPNPLCLDIFCLFNPLHVILYYLTLPVAPLDPQPSVKVFTTVVIGTILSFQFWFFRSSFSQQIRDNDIIRREVLHEYDSKFVHPNTQKVCRDVGIQTISRNTTRDSSVGVRGSSDGLASEVVTYTPTTILNRTFKTNPNQSYASQYDPDNVRHAQTPSRHRAPSTSTYTSTTTGTGADFSSPIRPSNTPNPFRQQPTFRPTTTGDGGSLGVYSHANSPLRKAASTNFIRDDRGRESLGGAGERIQGTPVRRDGSPLKRMSMSGAAVSGSERLNGALERFGRNAGASGRRESGRF</sequence>
<comment type="subcellular location">
    <subcellularLocation>
        <location evidence="1">Endomembrane system</location>
        <topology evidence="1">Multi-pass membrane protein</topology>
    </subcellularLocation>
</comment>
<protein>
    <recommendedName>
        <fullName evidence="9">Nuclear rim protein 1</fullName>
    </recommendedName>
</protein>
<feature type="compositionally biased region" description="Polar residues" evidence="5">
    <location>
        <begin position="306"/>
        <end position="317"/>
    </location>
</feature>
<accession>A0A2V1D6E4</accession>
<evidence type="ECO:0008006" key="9">
    <source>
        <dbReference type="Google" id="ProtNLM"/>
    </source>
</evidence>
<evidence type="ECO:0000256" key="5">
    <source>
        <dbReference type="SAM" id="MobiDB-lite"/>
    </source>
</evidence>
<feature type="transmembrane region" description="Helical" evidence="6">
    <location>
        <begin position="82"/>
        <end position="107"/>
    </location>
</feature>
<feature type="region of interest" description="Disordered" evidence="5">
    <location>
        <begin position="306"/>
        <end position="467"/>
    </location>
</feature>
<dbReference type="InterPro" id="IPR018819">
    <property type="entry name" value="Nur1/Mug154"/>
</dbReference>
<dbReference type="OrthoDB" id="3363151at2759"/>
<dbReference type="GO" id="GO:0007096">
    <property type="term" value="P:regulation of exit from mitosis"/>
    <property type="evidence" value="ECO:0007669"/>
    <property type="project" value="TreeGrafter"/>
</dbReference>
<keyword evidence="3 6" id="KW-1133">Transmembrane helix</keyword>
<evidence type="ECO:0000256" key="4">
    <source>
        <dbReference type="ARBA" id="ARBA00023136"/>
    </source>
</evidence>
<evidence type="ECO:0000313" key="7">
    <source>
        <dbReference type="EMBL" id="PVH93621.1"/>
    </source>
</evidence>
<evidence type="ECO:0000256" key="1">
    <source>
        <dbReference type="ARBA" id="ARBA00004127"/>
    </source>
</evidence>
<evidence type="ECO:0000256" key="3">
    <source>
        <dbReference type="ARBA" id="ARBA00022989"/>
    </source>
</evidence>
<dbReference type="Pfam" id="PF10332">
    <property type="entry name" value="DUF2418"/>
    <property type="match status" value="1"/>
</dbReference>